<reference evidence="1 2" key="1">
    <citation type="submission" date="2020-11" db="EMBL/GenBank/DDBJ databases">
        <title>Streptomyces spirodelae sp. nov., isolated from duckweed.</title>
        <authorList>
            <person name="Saimee Y."/>
            <person name="Duangmal K."/>
        </authorList>
    </citation>
    <scope>NUCLEOTIDE SEQUENCE [LARGE SCALE GENOMIC DNA]</scope>
    <source>
        <strain evidence="1 2">S16-07</strain>
    </source>
</reference>
<keyword evidence="2" id="KW-1185">Reference proteome</keyword>
<dbReference type="RefSeq" id="WP_209242488.1">
    <property type="nucleotide sequence ID" value="NZ_JADKMA010000176.1"/>
</dbReference>
<dbReference type="EMBL" id="JADKMA010000176">
    <property type="protein sequence ID" value="MBO8195249.1"/>
    <property type="molecule type" value="Genomic_DNA"/>
</dbReference>
<proteinExistence type="predicted"/>
<protein>
    <recommendedName>
        <fullName evidence="3">DUF3558 domain-containing protein</fullName>
    </recommendedName>
</protein>
<evidence type="ECO:0000313" key="2">
    <source>
        <dbReference type="Proteomes" id="UP001519064"/>
    </source>
</evidence>
<name>A0ABS3XIX5_9ACTN</name>
<evidence type="ECO:0000313" key="1">
    <source>
        <dbReference type="EMBL" id="MBO8195249.1"/>
    </source>
</evidence>
<sequence length="202" mass="21629">MGKRAFVRCGTLAAIVVAATAWLLQPEKKEGLAVPDRVCGGIFSGERVAPLFSGAEGEIKSELFRDFPGNPKRSLAPVCEVYTDHLTVGFRVDHPGYPDSRREVQEDHKYVAELGSAYGAYDKTGGAISLDIPCPSRDEPKATLALNVGASVVRGNVKGSLPKLEDLTGYAARTLAQKVYKCKGAEELPKGPVRITRGEGGR</sequence>
<gene>
    <name evidence="1" type="ORF">ITI46_26895</name>
</gene>
<organism evidence="1 2">
    <name type="scientific">Streptomyces oryzae</name>
    <dbReference type="NCBI Taxonomy" id="1434886"/>
    <lineage>
        <taxon>Bacteria</taxon>
        <taxon>Bacillati</taxon>
        <taxon>Actinomycetota</taxon>
        <taxon>Actinomycetes</taxon>
        <taxon>Kitasatosporales</taxon>
        <taxon>Streptomycetaceae</taxon>
        <taxon>Streptomyces</taxon>
    </lineage>
</organism>
<comment type="caution">
    <text evidence="1">The sequence shown here is derived from an EMBL/GenBank/DDBJ whole genome shotgun (WGS) entry which is preliminary data.</text>
</comment>
<dbReference type="Proteomes" id="UP001519064">
    <property type="component" value="Unassembled WGS sequence"/>
</dbReference>
<accession>A0ABS3XIX5</accession>
<evidence type="ECO:0008006" key="3">
    <source>
        <dbReference type="Google" id="ProtNLM"/>
    </source>
</evidence>